<dbReference type="PANTHER" id="PTHR34038">
    <property type="entry name" value="ATP SYNTHASE MEMBRANE SUBUNIT DAPIT, MITOCHONDRIAL"/>
    <property type="match status" value="1"/>
</dbReference>
<dbReference type="PRINTS" id="PR01821">
    <property type="entry name" value="DAPIT"/>
</dbReference>
<dbReference type="Proteomes" id="UP000472268">
    <property type="component" value="Chromosome 5"/>
</dbReference>
<dbReference type="PANTHER" id="PTHR34038:SF1">
    <property type="entry name" value="ATP SYNTHASE MEMBRANE SUBUNIT K, MITOCHONDRIAL"/>
    <property type="match status" value="1"/>
</dbReference>
<sequence>MEAPKSGAQFHFTGIKKYSNSYTPTGRMNCGLATCRGIALVVLYFRLRSKKLPAVKATYEL</sequence>
<evidence type="ECO:0000256" key="5">
    <source>
        <dbReference type="ARBA" id="ARBA00023136"/>
    </source>
</evidence>
<keyword evidence="7" id="KW-1185">Reference proteome</keyword>
<organism evidence="6 7">
    <name type="scientific">Suricata suricatta</name>
    <name type="common">Meerkat</name>
    <dbReference type="NCBI Taxonomy" id="37032"/>
    <lineage>
        <taxon>Eukaryota</taxon>
        <taxon>Metazoa</taxon>
        <taxon>Chordata</taxon>
        <taxon>Craniata</taxon>
        <taxon>Vertebrata</taxon>
        <taxon>Euteleostomi</taxon>
        <taxon>Mammalia</taxon>
        <taxon>Eutheria</taxon>
        <taxon>Laurasiatheria</taxon>
        <taxon>Carnivora</taxon>
        <taxon>Feliformia</taxon>
        <taxon>Herpestidae</taxon>
        <taxon>Suricata</taxon>
    </lineage>
</organism>
<dbReference type="GO" id="GO:0031966">
    <property type="term" value="C:mitochondrial membrane"/>
    <property type="evidence" value="ECO:0007669"/>
    <property type="project" value="UniProtKB-SubCell"/>
</dbReference>
<comment type="subcellular location">
    <subcellularLocation>
        <location evidence="1">Mitochondrion membrane</location>
        <topology evidence="1">Single-pass membrane protein</topology>
    </subcellularLocation>
</comment>
<keyword evidence="2" id="KW-0812">Transmembrane</keyword>
<evidence type="ECO:0000256" key="4">
    <source>
        <dbReference type="ARBA" id="ARBA00023128"/>
    </source>
</evidence>
<dbReference type="InterPro" id="IPR009125">
    <property type="entry name" value="ATPMK"/>
</dbReference>
<dbReference type="Ensembl" id="ENSSSUT00005015105.1">
    <property type="protein sequence ID" value="ENSSSUP00005013225.1"/>
    <property type="gene ID" value="ENSSSUG00005008494.1"/>
</dbReference>
<dbReference type="AlphaFoldDB" id="A0A673TUY7"/>
<keyword evidence="5" id="KW-0472">Membrane</keyword>
<dbReference type="OMA" id="NCGLATC"/>
<evidence type="ECO:0000313" key="6">
    <source>
        <dbReference type="Ensembl" id="ENSSSUP00005013225.1"/>
    </source>
</evidence>
<evidence type="ECO:0000256" key="2">
    <source>
        <dbReference type="ARBA" id="ARBA00022692"/>
    </source>
</evidence>
<dbReference type="Pfam" id="PF14960">
    <property type="entry name" value="ATP_synth_reg"/>
    <property type="match status" value="1"/>
</dbReference>
<reference evidence="6 7" key="1">
    <citation type="submission" date="2019-05" db="EMBL/GenBank/DDBJ databases">
        <title>A Chromosome-scale Meerkat (S. suricatta) Genome Assembly.</title>
        <authorList>
            <person name="Dudchenko O."/>
            <person name="Lieberman Aiden E."/>
            <person name="Tung J."/>
            <person name="Barreiro L.B."/>
            <person name="Clutton-Brock T.H."/>
        </authorList>
    </citation>
    <scope>NUCLEOTIDE SEQUENCE [LARGE SCALE GENOMIC DNA]</scope>
</reference>
<accession>A0A673TUY7</accession>
<keyword evidence="3" id="KW-1133">Transmembrane helix</keyword>
<proteinExistence type="predicted"/>
<evidence type="ECO:0008006" key="8">
    <source>
        <dbReference type="Google" id="ProtNLM"/>
    </source>
</evidence>
<keyword evidence="4" id="KW-0496">Mitochondrion</keyword>
<reference evidence="6" key="3">
    <citation type="submission" date="2025-09" db="UniProtKB">
        <authorList>
            <consortium name="Ensembl"/>
        </authorList>
    </citation>
    <scope>IDENTIFICATION</scope>
</reference>
<evidence type="ECO:0000256" key="3">
    <source>
        <dbReference type="ARBA" id="ARBA00022989"/>
    </source>
</evidence>
<evidence type="ECO:0000256" key="1">
    <source>
        <dbReference type="ARBA" id="ARBA00004304"/>
    </source>
</evidence>
<reference evidence="6" key="2">
    <citation type="submission" date="2025-08" db="UniProtKB">
        <authorList>
            <consortium name="Ensembl"/>
        </authorList>
    </citation>
    <scope>IDENTIFICATION</scope>
</reference>
<name>A0A673TUY7_SURSU</name>
<evidence type="ECO:0000313" key="7">
    <source>
        <dbReference type="Proteomes" id="UP000472268"/>
    </source>
</evidence>
<protein>
    <recommendedName>
        <fullName evidence="8">ATP synthase membrane subunit DAPIT</fullName>
    </recommendedName>
</protein>